<evidence type="ECO:0000259" key="1">
    <source>
        <dbReference type="Pfam" id="PF01050"/>
    </source>
</evidence>
<organism evidence="3">
    <name type="scientific">viral metagenome</name>
    <dbReference type="NCBI Taxonomy" id="1070528"/>
    <lineage>
        <taxon>unclassified sequences</taxon>
        <taxon>metagenomes</taxon>
        <taxon>organismal metagenomes</taxon>
    </lineage>
</organism>
<dbReference type="GO" id="GO:0005976">
    <property type="term" value="P:polysaccharide metabolic process"/>
    <property type="evidence" value="ECO:0007669"/>
    <property type="project" value="InterPro"/>
</dbReference>
<name>A0A6M3K0F0_9ZZZZ</name>
<accession>A0A6M3K0F0</accession>
<dbReference type="InterPro" id="IPR011051">
    <property type="entry name" value="RmlC_Cupin_sf"/>
</dbReference>
<dbReference type="InterPro" id="IPR001538">
    <property type="entry name" value="Man6P_isomerase-2_C"/>
</dbReference>
<sequence length="106" mass="12473">MEKIERRWGYEEILVNNEEYCCKILRIEKGKGCSYHYHPVKKETWIPWGGSIRVNIKGSEFILTEPYTLNPSTPHTFYGLTEGAILEISTHHDDNDLVRLKEDVYE</sequence>
<dbReference type="InterPro" id="IPR014710">
    <property type="entry name" value="RmlC-like_jellyroll"/>
</dbReference>
<dbReference type="AlphaFoldDB" id="A0A6M3K0F0"/>
<dbReference type="Gene3D" id="2.60.120.10">
    <property type="entry name" value="Jelly Rolls"/>
    <property type="match status" value="1"/>
</dbReference>
<dbReference type="GO" id="GO:0016853">
    <property type="term" value="F:isomerase activity"/>
    <property type="evidence" value="ECO:0007669"/>
    <property type="project" value="UniProtKB-KW"/>
</dbReference>
<evidence type="ECO:0000313" key="2">
    <source>
        <dbReference type="EMBL" id="QJA62459.1"/>
    </source>
</evidence>
<protein>
    <submittedName>
        <fullName evidence="3">Putative mannose-6-phosphate isomerase</fullName>
    </submittedName>
</protein>
<dbReference type="Pfam" id="PF01050">
    <property type="entry name" value="MannoseP_isomer"/>
    <property type="match status" value="1"/>
</dbReference>
<reference evidence="3" key="1">
    <citation type="submission" date="2020-03" db="EMBL/GenBank/DDBJ databases">
        <title>The deep terrestrial virosphere.</title>
        <authorList>
            <person name="Holmfeldt K."/>
            <person name="Nilsson E."/>
            <person name="Simone D."/>
            <person name="Lopez-Fernandez M."/>
            <person name="Wu X."/>
            <person name="de Brujin I."/>
            <person name="Lundin D."/>
            <person name="Andersson A."/>
            <person name="Bertilsson S."/>
            <person name="Dopson M."/>
        </authorList>
    </citation>
    <scope>NUCLEOTIDE SEQUENCE</scope>
    <source>
        <strain evidence="3">MM415A01870</strain>
        <strain evidence="2">MM415B00781</strain>
    </source>
</reference>
<dbReference type="EMBL" id="MT141471">
    <property type="protein sequence ID" value="QJA62459.1"/>
    <property type="molecule type" value="Genomic_DNA"/>
</dbReference>
<keyword evidence="3" id="KW-0413">Isomerase</keyword>
<dbReference type="GO" id="GO:0016779">
    <property type="term" value="F:nucleotidyltransferase activity"/>
    <property type="evidence" value="ECO:0007669"/>
    <property type="project" value="InterPro"/>
</dbReference>
<dbReference type="EMBL" id="MT142140">
    <property type="protein sequence ID" value="QJA75091.1"/>
    <property type="molecule type" value="Genomic_DNA"/>
</dbReference>
<dbReference type="SUPFAM" id="SSF51182">
    <property type="entry name" value="RmlC-like cupins"/>
    <property type="match status" value="1"/>
</dbReference>
<evidence type="ECO:0000313" key="3">
    <source>
        <dbReference type="EMBL" id="QJA75091.1"/>
    </source>
</evidence>
<feature type="domain" description="Mannose-6-phosphate isomerase type II C-terminal" evidence="1">
    <location>
        <begin position="3"/>
        <end position="67"/>
    </location>
</feature>
<gene>
    <name evidence="3" type="ORF">MM415A01870_0004</name>
    <name evidence="2" type="ORF">MM415B00781_0036</name>
</gene>
<proteinExistence type="predicted"/>